<dbReference type="GO" id="GO:0010181">
    <property type="term" value="F:FMN binding"/>
    <property type="evidence" value="ECO:0007669"/>
    <property type="project" value="UniProtKB-UniRule"/>
</dbReference>
<dbReference type="RefSeq" id="WP_339093367.1">
    <property type="nucleotide sequence ID" value="NZ_LR743508.1"/>
</dbReference>
<gene>
    <name evidence="8" type="primary">azoR1_4</name>
    <name evidence="6" type="synonym">azoR</name>
    <name evidence="8" type="ORF">VVAX_05681</name>
</gene>
<comment type="cofactor">
    <cofactor evidence="6">
        <name>FMN</name>
        <dbReference type="ChEBI" id="CHEBI:58210"/>
    </cofactor>
    <text evidence="6">Binds 1 FMN per subunit.</text>
</comment>
<feature type="binding site" evidence="6">
    <location>
        <position position="13"/>
    </location>
    <ligand>
        <name>FMN</name>
        <dbReference type="ChEBI" id="CHEBI:58210"/>
    </ligand>
</feature>
<dbReference type="Gene3D" id="3.40.50.360">
    <property type="match status" value="1"/>
</dbReference>
<reference evidence="8" key="1">
    <citation type="submission" date="2019-12" db="EMBL/GenBank/DDBJ databases">
        <authorList>
            <person name="Cremers G."/>
        </authorList>
    </citation>
    <scope>NUCLEOTIDE SEQUENCE</scope>
    <source>
        <strain evidence="8">Vvax</strain>
    </source>
</reference>
<keyword evidence="3 6" id="KW-0560">Oxidoreductase</keyword>
<name>A0A679JSV4_VARPD</name>
<comment type="similarity">
    <text evidence="6">Belongs to the azoreductase type 1 family.</text>
</comment>
<dbReference type="InterPro" id="IPR050104">
    <property type="entry name" value="FMN-dep_NADH:Q_OxRdtase_AzoR1"/>
</dbReference>
<evidence type="ECO:0000256" key="1">
    <source>
        <dbReference type="ARBA" id="ARBA00022630"/>
    </source>
</evidence>
<evidence type="ECO:0000313" key="8">
    <source>
        <dbReference type="EMBL" id="CAA2109410.1"/>
    </source>
</evidence>
<evidence type="ECO:0000256" key="5">
    <source>
        <dbReference type="ARBA" id="ARBA00048542"/>
    </source>
</evidence>
<protein>
    <recommendedName>
        <fullName evidence="6">FMN dependent NADH:quinone oxidoreductase</fullName>
        <ecNumber evidence="6">1.6.5.-</ecNumber>
    </recommendedName>
    <alternativeName>
        <fullName evidence="6">Azo-dye reductase</fullName>
    </alternativeName>
    <alternativeName>
        <fullName evidence="6">FMN-dependent NADH-azo compound oxidoreductase</fullName>
    </alternativeName>
    <alternativeName>
        <fullName evidence="6">FMN-dependent NADH-azoreductase</fullName>
        <ecNumber evidence="6">1.7.1.17</ecNumber>
    </alternativeName>
</protein>
<dbReference type="PANTHER" id="PTHR43741:SF4">
    <property type="entry name" value="FMN-DEPENDENT NADH:QUINONE OXIDOREDUCTASE"/>
    <property type="match status" value="1"/>
</dbReference>
<dbReference type="AlphaFoldDB" id="A0A679JSV4"/>
<dbReference type="EMBL" id="LR743508">
    <property type="protein sequence ID" value="CAA2109410.1"/>
    <property type="molecule type" value="Genomic_DNA"/>
</dbReference>
<dbReference type="EC" id="1.7.1.17" evidence="6"/>
<dbReference type="InterPro" id="IPR029039">
    <property type="entry name" value="Flavoprotein-like_sf"/>
</dbReference>
<dbReference type="EC" id="1.6.5.-" evidence="6"/>
<evidence type="ECO:0000256" key="4">
    <source>
        <dbReference type="ARBA" id="ARBA00023027"/>
    </source>
</evidence>
<dbReference type="GO" id="GO:0009055">
    <property type="term" value="F:electron transfer activity"/>
    <property type="evidence" value="ECO:0007669"/>
    <property type="project" value="UniProtKB-UniRule"/>
</dbReference>
<organism evidence="8">
    <name type="scientific">Variovorax paradoxus</name>
    <dbReference type="NCBI Taxonomy" id="34073"/>
    <lineage>
        <taxon>Bacteria</taxon>
        <taxon>Pseudomonadati</taxon>
        <taxon>Pseudomonadota</taxon>
        <taxon>Betaproteobacteria</taxon>
        <taxon>Burkholderiales</taxon>
        <taxon>Comamonadaceae</taxon>
        <taxon>Variovorax</taxon>
    </lineage>
</organism>
<sequence length="224" mass="24192">MKTIGNILHITASPRADASFSQNFSKRIVERLLARDPGAVVVRRDFGVIGLPHVDETYGHTLAGSWPMAADAYERPGSLAQSERLICELEAADAVVIGTPMHNYTVPSVLKAWIDHVLRAHRSFGFSPEGKVGLLADRPVYIAVASGGGYTGEGTLQPDFLTPYLEAVFRTIGIRDLHFFPLQRTVAGAEAVAEALRGVEALLDRKLPMPTLTPLPEPMPLAAA</sequence>
<dbReference type="PANTHER" id="PTHR43741">
    <property type="entry name" value="FMN-DEPENDENT NADH-AZOREDUCTASE 1"/>
    <property type="match status" value="1"/>
</dbReference>
<comment type="catalytic activity">
    <reaction evidence="6">
        <text>2 a quinone + NADH + H(+) = 2 a 1,4-benzosemiquinone + NAD(+)</text>
        <dbReference type="Rhea" id="RHEA:65952"/>
        <dbReference type="ChEBI" id="CHEBI:15378"/>
        <dbReference type="ChEBI" id="CHEBI:57540"/>
        <dbReference type="ChEBI" id="CHEBI:57945"/>
        <dbReference type="ChEBI" id="CHEBI:132124"/>
        <dbReference type="ChEBI" id="CHEBI:134225"/>
    </reaction>
</comment>
<proteinExistence type="inferred from homology"/>
<dbReference type="GO" id="GO:0016655">
    <property type="term" value="F:oxidoreductase activity, acting on NAD(P)H, quinone or similar compound as acceptor"/>
    <property type="evidence" value="ECO:0007669"/>
    <property type="project" value="InterPro"/>
</dbReference>
<dbReference type="Pfam" id="PF02525">
    <property type="entry name" value="Flavodoxin_2"/>
    <property type="match status" value="1"/>
</dbReference>
<comment type="function">
    <text evidence="6">Quinone reductase that provides resistance to thiol-specific stress caused by electrophilic quinones.</text>
</comment>
<comment type="subunit">
    <text evidence="6">Homodimer.</text>
</comment>
<dbReference type="InterPro" id="IPR023048">
    <property type="entry name" value="NADH:quinone_OxRdtase_FMN_depd"/>
</dbReference>
<comment type="catalytic activity">
    <reaction evidence="5">
        <text>N,N-dimethyl-1,4-phenylenediamine + anthranilate + 2 NAD(+) = 2-(4-dimethylaminophenyl)diazenylbenzoate + 2 NADH + 2 H(+)</text>
        <dbReference type="Rhea" id="RHEA:55872"/>
        <dbReference type="ChEBI" id="CHEBI:15378"/>
        <dbReference type="ChEBI" id="CHEBI:15783"/>
        <dbReference type="ChEBI" id="CHEBI:16567"/>
        <dbReference type="ChEBI" id="CHEBI:57540"/>
        <dbReference type="ChEBI" id="CHEBI:57945"/>
        <dbReference type="ChEBI" id="CHEBI:71579"/>
        <dbReference type="EC" id="1.7.1.17"/>
    </reaction>
    <physiologicalReaction direction="right-to-left" evidence="5">
        <dbReference type="Rhea" id="RHEA:55874"/>
    </physiologicalReaction>
</comment>
<accession>A0A679JSV4</accession>
<dbReference type="SUPFAM" id="SSF52218">
    <property type="entry name" value="Flavoproteins"/>
    <property type="match status" value="1"/>
</dbReference>
<evidence type="ECO:0000256" key="2">
    <source>
        <dbReference type="ARBA" id="ARBA00022643"/>
    </source>
</evidence>
<comment type="caution">
    <text evidence="6">Lacks conserved residue(s) required for the propagation of feature annotation.</text>
</comment>
<feature type="domain" description="Flavodoxin-like fold" evidence="7">
    <location>
        <begin position="6"/>
        <end position="197"/>
    </location>
</feature>
<dbReference type="InterPro" id="IPR003680">
    <property type="entry name" value="Flavodoxin_fold"/>
</dbReference>
<dbReference type="HAMAP" id="MF_01216">
    <property type="entry name" value="Azoreductase_type1"/>
    <property type="match status" value="1"/>
</dbReference>
<dbReference type="GO" id="GO:0016652">
    <property type="term" value="F:oxidoreductase activity, acting on NAD(P)H as acceptor"/>
    <property type="evidence" value="ECO:0007669"/>
    <property type="project" value="UniProtKB-UniRule"/>
</dbReference>
<keyword evidence="4 6" id="KW-0520">NAD</keyword>
<keyword evidence="1 6" id="KW-0285">Flavoprotein</keyword>
<keyword evidence="2 6" id="KW-0288">FMN</keyword>
<evidence type="ECO:0000256" key="3">
    <source>
        <dbReference type="ARBA" id="ARBA00023002"/>
    </source>
</evidence>
<evidence type="ECO:0000259" key="7">
    <source>
        <dbReference type="Pfam" id="PF02525"/>
    </source>
</evidence>
<evidence type="ECO:0000256" key="6">
    <source>
        <dbReference type="HAMAP-Rule" id="MF_01216"/>
    </source>
</evidence>
<feature type="binding site" evidence="6">
    <location>
        <begin position="19"/>
        <end position="21"/>
    </location>
    <ligand>
        <name>FMN</name>
        <dbReference type="ChEBI" id="CHEBI:58210"/>
    </ligand>
</feature>
<comment type="function">
    <text evidence="6">Also exhibits azoreductase activity. Catalyzes the reductive cleavage of the azo bond in aromatic azo compounds to the corresponding amines.</text>
</comment>